<keyword evidence="1" id="KW-0805">Transcription regulation</keyword>
<dbReference type="InterPro" id="IPR015927">
    <property type="entry name" value="Peptidase_S24_S26A/B/C"/>
</dbReference>
<feature type="domain" description="HTH cro/C1-type" evidence="4">
    <location>
        <begin position="7"/>
        <end position="60"/>
    </location>
</feature>
<evidence type="ECO:0000259" key="4">
    <source>
        <dbReference type="PROSITE" id="PS50943"/>
    </source>
</evidence>
<evidence type="ECO:0000256" key="3">
    <source>
        <dbReference type="ARBA" id="ARBA00023163"/>
    </source>
</evidence>
<proteinExistence type="predicted"/>
<dbReference type="Pfam" id="PF00717">
    <property type="entry name" value="Peptidase_S24"/>
    <property type="match status" value="1"/>
</dbReference>
<dbReference type="GO" id="GO:0003677">
    <property type="term" value="F:DNA binding"/>
    <property type="evidence" value="ECO:0007669"/>
    <property type="project" value="UniProtKB-KW"/>
</dbReference>
<gene>
    <name evidence="5" type="ORF">CDG68_15305</name>
</gene>
<evidence type="ECO:0000256" key="1">
    <source>
        <dbReference type="ARBA" id="ARBA00023015"/>
    </source>
</evidence>
<dbReference type="InterPro" id="IPR036286">
    <property type="entry name" value="LexA/Signal_pep-like_sf"/>
</dbReference>
<dbReference type="InterPro" id="IPR010982">
    <property type="entry name" value="Lambda_DNA-bd_dom_sf"/>
</dbReference>
<keyword evidence="3" id="KW-0804">Transcription</keyword>
<keyword evidence="2" id="KW-0238">DNA-binding</keyword>
<evidence type="ECO:0000313" key="5">
    <source>
        <dbReference type="EMBL" id="AYO54934.1"/>
    </source>
</evidence>
<dbReference type="PANTHER" id="PTHR40661:SF3">
    <property type="entry name" value="FELS-1 PROPHAGE TRANSCRIPTIONAL REGULATOR"/>
    <property type="match status" value="1"/>
</dbReference>
<accession>A0A3G2T3X4</accession>
<evidence type="ECO:0000313" key="6">
    <source>
        <dbReference type="Proteomes" id="UP000279962"/>
    </source>
</evidence>
<dbReference type="InterPro" id="IPR001387">
    <property type="entry name" value="Cro/C1-type_HTH"/>
</dbReference>
<sequence>MTIGQRLKEERERLGFTQPSFAELASTTKKSQIDYEKDLTQPKANYLASIAEAGADVNYIITGKRINKSQNCDLDNGYDGFSVVPVFADVMISAGHGSMVEDHCEPTSYMAFRNDWIRDRGFLLKDLCVYIARGDSMSPTIDDKEPILTHRSEDDKIPQDGHIYVIRNGENHWVKRIQKQLDNTLLLISDNKTYPPMRLDLETAHDVEILGKVVNSSKNFY</sequence>
<reference evidence="5 6" key="1">
    <citation type="submission" date="2018-10" db="EMBL/GenBank/DDBJ databases">
        <title>The complete genome of Acinetobacter wuhouensis strain WCHAW010062.</title>
        <authorList>
            <person name="Hu Y."/>
            <person name="Long H."/>
            <person name="Feng Y."/>
            <person name="Zong Z."/>
        </authorList>
    </citation>
    <scope>NUCLEOTIDE SEQUENCE [LARGE SCALE GENOMIC DNA]</scope>
    <source>
        <strain evidence="5 6">WCHAW010062</strain>
    </source>
</reference>
<dbReference type="SUPFAM" id="SSF47413">
    <property type="entry name" value="lambda repressor-like DNA-binding domains"/>
    <property type="match status" value="1"/>
</dbReference>
<dbReference type="Proteomes" id="UP000279962">
    <property type="component" value="Chromosome"/>
</dbReference>
<dbReference type="CDD" id="cd00093">
    <property type="entry name" value="HTH_XRE"/>
    <property type="match status" value="1"/>
</dbReference>
<protein>
    <submittedName>
        <fullName evidence="5">Peptidase S24</fullName>
    </submittedName>
</protein>
<dbReference type="EMBL" id="CP033133">
    <property type="protein sequence ID" value="AYO54934.1"/>
    <property type="molecule type" value="Genomic_DNA"/>
</dbReference>
<dbReference type="Gene3D" id="2.10.109.10">
    <property type="entry name" value="Umud Fragment, subunit A"/>
    <property type="match status" value="1"/>
</dbReference>
<dbReference type="InterPro" id="IPR039418">
    <property type="entry name" value="LexA-like"/>
</dbReference>
<evidence type="ECO:0000256" key="2">
    <source>
        <dbReference type="ARBA" id="ARBA00023125"/>
    </source>
</evidence>
<dbReference type="PANTHER" id="PTHR40661">
    <property type="match status" value="1"/>
</dbReference>
<dbReference type="CDD" id="cd06529">
    <property type="entry name" value="S24_LexA-like"/>
    <property type="match status" value="1"/>
</dbReference>
<dbReference type="RefSeq" id="WP_087553769.1">
    <property type="nucleotide sequence ID" value="NZ_CP033133.1"/>
</dbReference>
<dbReference type="AlphaFoldDB" id="A0A3G2T3X4"/>
<organism evidence="5 6">
    <name type="scientific">Acinetobacter wuhouensis</name>
    <dbReference type="NCBI Taxonomy" id="1879050"/>
    <lineage>
        <taxon>Bacteria</taxon>
        <taxon>Pseudomonadati</taxon>
        <taxon>Pseudomonadota</taxon>
        <taxon>Gammaproteobacteria</taxon>
        <taxon>Moraxellales</taxon>
        <taxon>Moraxellaceae</taxon>
        <taxon>Acinetobacter</taxon>
    </lineage>
</organism>
<dbReference type="SUPFAM" id="SSF51306">
    <property type="entry name" value="LexA/Signal peptidase"/>
    <property type="match status" value="1"/>
</dbReference>
<name>A0A3G2T3X4_9GAMM</name>
<dbReference type="PROSITE" id="PS50943">
    <property type="entry name" value="HTH_CROC1"/>
    <property type="match status" value="1"/>
</dbReference>
<dbReference type="Gene3D" id="1.10.260.40">
    <property type="entry name" value="lambda repressor-like DNA-binding domains"/>
    <property type="match status" value="1"/>
</dbReference>